<dbReference type="OrthoDB" id="2115716at2759"/>
<protein>
    <recommendedName>
        <fullName evidence="2">ATPase AAA-type core domain-containing protein</fullName>
    </recommendedName>
</protein>
<dbReference type="CDD" id="cd19481">
    <property type="entry name" value="RecA-like_protease"/>
    <property type="match status" value="1"/>
</dbReference>
<dbReference type="GeneID" id="27725067"/>
<feature type="region of interest" description="Disordered" evidence="1">
    <location>
        <begin position="440"/>
        <end position="460"/>
    </location>
</feature>
<organism evidence="3 4">
    <name type="scientific">Pseudallescheria apiosperma</name>
    <name type="common">Scedosporium apiospermum</name>
    <dbReference type="NCBI Taxonomy" id="563466"/>
    <lineage>
        <taxon>Eukaryota</taxon>
        <taxon>Fungi</taxon>
        <taxon>Dikarya</taxon>
        <taxon>Ascomycota</taxon>
        <taxon>Pezizomycotina</taxon>
        <taxon>Sordariomycetes</taxon>
        <taxon>Hypocreomycetidae</taxon>
        <taxon>Microascales</taxon>
        <taxon>Microascaceae</taxon>
        <taxon>Scedosporium</taxon>
    </lineage>
</organism>
<dbReference type="EMBL" id="JOWA01000099">
    <property type="protein sequence ID" value="KEZ42720.1"/>
    <property type="molecule type" value="Genomic_DNA"/>
</dbReference>
<dbReference type="GO" id="GO:0016887">
    <property type="term" value="F:ATP hydrolysis activity"/>
    <property type="evidence" value="ECO:0007669"/>
    <property type="project" value="InterPro"/>
</dbReference>
<evidence type="ECO:0000313" key="3">
    <source>
        <dbReference type="EMBL" id="KEZ42720.1"/>
    </source>
</evidence>
<comment type="caution">
    <text evidence="3">The sequence shown here is derived from an EMBL/GenBank/DDBJ whole genome shotgun (WGS) entry which is preliminary data.</text>
</comment>
<proteinExistence type="predicted"/>
<accession>A0A084G5V8</accession>
<feature type="compositionally biased region" description="Polar residues" evidence="1">
    <location>
        <begin position="20"/>
        <end position="29"/>
    </location>
</feature>
<dbReference type="GO" id="GO:0042254">
    <property type="term" value="P:ribosome biogenesis"/>
    <property type="evidence" value="ECO:0007669"/>
    <property type="project" value="TreeGrafter"/>
</dbReference>
<dbReference type="HOGENOM" id="CLU_025506_1_0_1"/>
<dbReference type="GO" id="GO:0005524">
    <property type="term" value="F:ATP binding"/>
    <property type="evidence" value="ECO:0007669"/>
    <property type="project" value="InterPro"/>
</dbReference>
<dbReference type="InterPro" id="IPR050168">
    <property type="entry name" value="AAA_ATPase_domain"/>
</dbReference>
<dbReference type="KEGG" id="sapo:SAPIO_CDS5995"/>
<reference evidence="3 4" key="1">
    <citation type="journal article" date="2014" name="Genome Announc.">
        <title>Draft genome sequence of the pathogenic fungus Scedosporium apiospermum.</title>
        <authorList>
            <person name="Vandeputte P."/>
            <person name="Ghamrawi S."/>
            <person name="Rechenmann M."/>
            <person name="Iltis A."/>
            <person name="Giraud S."/>
            <person name="Fleury M."/>
            <person name="Thornton C."/>
            <person name="Delhaes L."/>
            <person name="Meyer W."/>
            <person name="Papon N."/>
            <person name="Bouchara J.P."/>
        </authorList>
    </citation>
    <scope>NUCLEOTIDE SEQUENCE [LARGE SCALE GENOMIC DNA]</scope>
    <source>
        <strain evidence="3 4">IHEM 14462</strain>
    </source>
</reference>
<evidence type="ECO:0000259" key="2">
    <source>
        <dbReference type="Pfam" id="PF00004"/>
    </source>
</evidence>
<evidence type="ECO:0000313" key="4">
    <source>
        <dbReference type="Proteomes" id="UP000028545"/>
    </source>
</evidence>
<dbReference type="Gene3D" id="3.40.50.300">
    <property type="entry name" value="P-loop containing nucleotide triphosphate hydrolases"/>
    <property type="match status" value="1"/>
</dbReference>
<gene>
    <name evidence="3" type="ORF">SAPIO_CDS5995</name>
</gene>
<dbReference type="SUPFAM" id="SSF52540">
    <property type="entry name" value="P-loop containing nucleoside triphosphate hydrolases"/>
    <property type="match status" value="1"/>
</dbReference>
<sequence length="507" mass="57243">MPPFYPFRPTQAPPPVPSNRPGSAQSQAPASVEATESDVTTRRYFSNASGRRVNTACVVLETLHYQYPDLHIVICPEFGCNLLAFAAAGHARAELLDNEAARFPESLKSKIYVPSQRRLDDEEGRLITRVDWGKFAYEWGDDKFIVYLADGRDGMTSYPDVRNFYVLAREKGRAEALITAAGRWSSELQEEVWVFDQGNWEKSKELFESVMKSSWDNVILDKEMKDAIISDHLTFFESRESYQKLRVPWKRGLLYHGPPGNGKTISIKATMKMLWELKKPVVTLYVRSLSSWGGPESSIQSIFAKARQLAPCYLVFEDIDTLITPSVRSYFLNEVDGLKSNDGIFMVGSTNHLDRLDPGISKRPSRFDRKYFFPDPDFKQRVAYCHFWQHKLAGNKEIEFPDALCDAIADITEDFSFAYMQEAFVAALLAIARGDKEGTGVANVNSSTKEEDSRSTASMSGVTITEDLDDGWVGIATVDHQELEGLALWVEIKKQIEILREGMEEAA</sequence>
<dbReference type="Proteomes" id="UP000028545">
    <property type="component" value="Unassembled WGS sequence"/>
</dbReference>
<dbReference type="PANTHER" id="PTHR23077">
    <property type="entry name" value="AAA-FAMILY ATPASE"/>
    <property type="match status" value="1"/>
</dbReference>
<feature type="domain" description="ATPase AAA-type core" evidence="2">
    <location>
        <begin position="254"/>
        <end position="374"/>
    </location>
</feature>
<dbReference type="GO" id="GO:0005634">
    <property type="term" value="C:nucleus"/>
    <property type="evidence" value="ECO:0007669"/>
    <property type="project" value="TreeGrafter"/>
</dbReference>
<dbReference type="AlphaFoldDB" id="A0A084G5V8"/>
<dbReference type="PANTHER" id="PTHR23077:SF132">
    <property type="entry name" value="ATP-DEPENDENT ZN PROTEASE"/>
    <property type="match status" value="1"/>
</dbReference>
<feature type="region of interest" description="Disordered" evidence="1">
    <location>
        <begin position="1"/>
        <end position="36"/>
    </location>
</feature>
<name>A0A084G5V8_PSEDA</name>
<keyword evidence="4" id="KW-1185">Reference proteome</keyword>
<evidence type="ECO:0000256" key="1">
    <source>
        <dbReference type="SAM" id="MobiDB-lite"/>
    </source>
</evidence>
<dbReference type="RefSeq" id="XP_016642519.1">
    <property type="nucleotide sequence ID" value="XM_016788203.1"/>
</dbReference>
<dbReference type="GO" id="GO:1990275">
    <property type="term" value="F:preribosome binding"/>
    <property type="evidence" value="ECO:0007669"/>
    <property type="project" value="TreeGrafter"/>
</dbReference>
<feature type="compositionally biased region" description="Pro residues" evidence="1">
    <location>
        <begin position="1"/>
        <end position="18"/>
    </location>
</feature>
<dbReference type="Pfam" id="PF00004">
    <property type="entry name" value="AAA"/>
    <property type="match status" value="1"/>
</dbReference>
<dbReference type="GO" id="GO:0003723">
    <property type="term" value="F:RNA binding"/>
    <property type="evidence" value="ECO:0007669"/>
    <property type="project" value="TreeGrafter"/>
</dbReference>
<dbReference type="InterPro" id="IPR003959">
    <property type="entry name" value="ATPase_AAA_core"/>
</dbReference>
<dbReference type="InterPro" id="IPR027417">
    <property type="entry name" value="P-loop_NTPase"/>
</dbReference>
<dbReference type="OMA" id="EVWVFDQ"/>
<dbReference type="VEuPathDB" id="FungiDB:SAPIO_CDS5995"/>